<dbReference type="Gene3D" id="3.30.870.10">
    <property type="entry name" value="Endonuclease Chain A"/>
    <property type="match status" value="2"/>
</dbReference>
<evidence type="ECO:0000256" key="13">
    <source>
        <dbReference type="HAMAP-Rule" id="MF_01916"/>
    </source>
</evidence>
<sequence length="513" mass="59083">MKLWLKVLVFVLGFVGVLYLDRVYWFVLPISQFSTTSIVSFEGMISLLFMISVVFVAFIISLENRNPSRTLAWLMVLGAFPVVGFFFYLLVGQSYRKKRNYAKKKLVDEQSFMLYSDKQPAQEHAYIREHQQRVLTLAQHLSNTPISNHTYTKVLTNGEETFREIIEALKRAKNHIHLEYYIVRDDHLGNEIKDILVQKALEGIEVRFLYDAVGSFQLSDEYIGALIKSGVQVEAFSPVYIPIANDKMNYRNHRKIVVVDGIVGFVGGLNIGDEYLGKDKYYGLWRDTHLKLEGEAVKSLQLIFLHDWCYETEEDIVEADYFAPPKDLPCHTGGVQIIAGGPDNEWDVLKKIFFSMITSAKQSIWIASPYFVPDEDILSAIKVAALSGIDVRILVPDRPDKRLVFYASRSYFPELLEAGVKIYEYKKGFLHSKILIVDAELASIGTANMDMRSFHLNFEINAFLYQTDSTKKLVEDFEQDVLDSNQLMNEQFKKRRFFLRLLESIARLYSPLL</sequence>
<keyword evidence="9 13" id="KW-0472">Membrane</keyword>
<evidence type="ECO:0000256" key="1">
    <source>
        <dbReference type="ARBA" id="ARBA00004651"/>
    </source>
</evidence>
<keyword evidence="3 13" id="KW-0444">Lipid biosynthesis</keyword>
<feature type="active site" evidence="13">
    <location>
        <position position="431"/>
    </location>
</feature>
<keyword evidence="2 13" id="KW-1003">Cell membrane</keyword>
<evidence type="ECO:0000313" key="16">
    <source>
        <dbReference type="EMBL" id="GGE71998.1"/>
    </source>
</evidence>
<dbReference type="PANTHER" id="PTHR21248:SF20">
    <property type="entry name" value="CARDIOLIPIN SYNTHASE YWIE-RELATED"/>
    <property type="match status" value="1"/>
</dbReference>
<evidence type="ECO:0000256" key="9">
    <source>
        <dbReference type="ARBA" id="ARBA00023136"/>
    </source>
</evidence>
<feature type="transmembrane region" description="Helical" evidence="13">
    <location>
        <begin position="39"/>
        <end position="60"/>
    </location>
</feature>
<feature type="active site" evidence="13">
    <location>
        <position position="260"/>
    </location>
</feature>
<feature type="transmembrane region" description="Helical" evidence="13">
    <location>
        <begin position="72"/>
        <end position="91"/>
    </location>
</feature>
<comment type="subcellular location">
    <subcellularLocation>
        <location evidence="1 13">Cell membrane</location>
        <topology evidence="1 13">Multi-pass membrane protein</topology>
    </subcellularLocation>
</comment>
<accession>A0A917ATT4</accession>
<evidence type="ECO:0000256" key="5">
    <source>
        <dbReference type="ARBA" id="ARBA00022692"/>
    </source>
</evidence>
<reference evidence="16" key="2">
    <citation type="submission" date="2020-09" db="EMBL/GenBank/DDBJ databases">
        <authorList>
            <person name="Sun Q."/>
            <person name="Zhou Y."/>
        </authorList>
    </citation>
    <scope>NUCLEOTIDE SEQUENCE</scope>
    <source>
        <strain evidence="16">CGMCC 1.12698</strain>
    </source>
</reference>
<dbReference type="InterPro" id="IPR027379">
    <property type="entry name" value="CLS_N"/>
</dbReference>
<dbReference type="EC" id="2.7.8.-" evidence="13 14"/>
<feature type="active site" evidence="13">
    <location>
        <position position="438"/>
    </location>
</feature>
<keyword evidence="10 13" id="KW-0594">Phospholipid biosynthesis</keyword>
<evidence type="ECO:0000259" key="15">
    <source>
        <dbReference type="PROSITE" id="PS50035"/>
    </source>
</evidence>
<evidence type="ECO:0000256" key="10">
    <source>
        <dbReference type="ARBA" id="ARBA00023209"/>
    </source>
</evidence>
<dbReference type="Proteomes" id="UP000605259">
    <property type="component" value="Unassembled WGS sequence"/>
</dbReference>
<keyword evidence="11 13" id="KW-1208">Phospholipid metabolism</keyword>
<feature type="active site" evidence="13">
    <location>
        <position position="253"/>
    </location>
</feature>
<dbReference type="RefSeq" id="WP_188388434.1">
    <property type="nucleotide sequence ID" value="NZ_BMFK01000001.1"/>
</dbReference>
<comment type="similarity">
    <text evidence="13">Belongs to the phospholipase D family. Cardiolipin synthase subfamily.</text>
</comment>
<feature type="active site" evidence="13">
    <location>
        <position position="433"/>
    </location>
</feature>
<evidence type="ECO:0000256" key="3">
    <source>
        <dbReference type="ARBA" id="ARBA00022516"/>
    </source>
</evidence>
<keyword evidence="17" id="KW-1185">Reference proteome</keyword>
<keyword evidence="4 13" id="KW-0808">Transferase</keyword>
<proteinExistence type="inferred from homology"/>
<dbReference type="HAMAP" id="MF_01916">
    <property type="entry name" value="Cardiolipin_synth_Cls"/>
    <property type="match status" value="1"/>
</dbReference>
<evidence type="ECO:0000256" key="2">
    <source>
        <dbReference type="ARBA" id="ARBA00022475"/>
    </source>
</evidence>
<reference evidence="16" key="1">
    <citation type="journal article" date="2014" name="Int. J. Syst. Evol. Microbiol.">
        <title>Complete genome sequence of Corynebacterium casei LMG S-19264T (=DSM 44701T), isolated from a smear-ripened cheese.</title>
        <authorList>
            <consortium name="US DOE Joint Genome Institute (JGI-PGF)"/>
            <person name="Walter F."/>
            <person name="Albersmeier A."/>
            <person name="Kalinowski J."/>
            <person name="Ruckert C."/>
        </authorList>
    </citation>
    <scope>NUCLEOTIDE SEQUENCE</scope>
    <source>
        <strain evidence="16">CGMCC 1.12698</strain>
    </source>
</reference>
<gene>
    <name evidence="16" type="primary">cls2</name>
    <name evidence="16" type="ORF">GCM10007140_22420</name>
</gene>
<keyword evidence="5 13" id="KW-0812">Transmembrane</keyword>
<dbReference type="InterPro" id="IPR001736">
    <property type="entry name" value="PLipase_D/transphosphatidylase"/>
</dbReference>
<evidence type="ECO:0000256" key="14">
    <source>
        <dbReference type="NCBIfam" id="TIGR04265"/>
    </source>
</evidence>
<evidence type="ECO:0000256" key="11">
    <source>
        <dbReference type="ARBA" id="ARBA00023264"/>
    </source>
</evidence>
<dbReference type="GO" id="GO:0008808">
    <property type="term" value="F:cardiolipin synthase activity"/>
    <property type="evidence" value="ECO:0007669"/>
    <property type="project" value="UniProtKB-UniRule"/>
</dbReference>
<comment type="catalytic activity">
    <reaction evidence="13">
        <text>2 a 1,2-diacyl-sn-glycero-3-phospho-(1'-sn-glycerol) = a cardiolipin + glycerol</text>
        <dbReference type="Rhea" id="RHEA:31451"/>
        <dbReference type="ChEBI" id="CHEBI:17754"/>
        <dbReference type="ChEBI" id="CHEBI:62237"/>
        <dbReference type="ChEBI" id="CHEBI:64716"/>
    </reaction>
</comment>
<feature type="domain" description="PLD phosphodiesterase" evidence="15">
    <location>
        <begin position="426"/>
        <end position="453"/>
    </location>
</feature>
<comment type="caution">
    <text evidence="16">The sequence shown here is derived from an EMBL/GenBank/DDBJ whole genome shotgun (WGS) entry which is preliminary data.</text>
</comment>
<dbReference type="AlphaFoldDB" id="A0A917ATT4"/>
<feature type="active site" evidence="13">
    <location>
        <position position="255"/>
    </location>
</feature>
<organism evidence="16 17">
    <name type="scientific">Priestia taiwanensis</name>
    <dbReference type="NCBI Taxonomy" id="1347902"/>
    <lineage>
        <taxon>Bacteria</taxon>
        <taxon>Bacillati</taxon>
        <taxon>Bacillota</taxon>
        <taxon>Bacilli</taxon>
        <taxon>Bacillales</taxon>
        <taxon>Bacillaceae</taxon>
        <taxon>Priestia</taxon>
    </lineage>
</organism>
<dbReference type="EMBL" id="BMFK01000001">
    <property type="protein sequence ID" value="GGE71998.1"/>
    <property type="molecule type" value="Genomic_DNA"/>
</dbReference>
<evidence type="ECO:0000256" key="6">
    <source>
        <dbReference type="ARBA" id="ARBA00022737"/>
    </source>
</evidence>
<protein>
    <recommendedName>
        <fullName evidence="13 14">Cardiolipin synthase</fullName>
        <shortName evidence="13">CL synthase</shortName>
        <ecNumber evidence="13 14">2.7.8.-</ecNumber>
    </recommendedName>
</protein>
<dbReference type="Pfam" id="PF13091">
    <property type="entry name" value="PLDc_2"/>
    <property type="match status" value="2"/>
</dbReference>
<feature type="transmembrane region" description="Helical" evidence="13">
    <location>
        <begin position="7"/>
        <end position="27"/>
    </location>
</feature>
<dbReference type="CDD" id="cd09112">
    <property type="entry name" value="PLDc_CLS_2"/>
    <property type="match status" value="1"/>
</dbReference>
<dbReference type="GO" id="GO:0005886">
    <property type="term" value="C:plasma membrane"/>
    <property type="evidence" value="ECO:0007669"/>
    <property type="project" value="UniProtKB-SubCell"/>
</dbReference>
<dbReference type="InterPro" id="IPR022924">
    <property type="entry name" value="Cardiolipin_synthase"/>
</dbReference>
<dbReference type="FunFam" id="3.30.870.10:FF:000021">
    <property type="entry name" value="Cardiolipin synthase"/>
    <property type="match status" value="1"/>
</dbReference>
<dbReference type="SUPFAM" id="SSF56024">
    <property type="entry name" value="Phospholipase D/nuclease"/>
    <property type="match status" value="2"/>
</dbReference>
<evidence type="ECO:0000256" key="7">
    <source>
        <dbReference type="ARBA" id="ARBA00022989"/>
    </source>
</evidence>
<evidence type="ECO:0000256" key="12">
    <source>
        <dbReference type="ARBA" id="ARBA00057569"/>
    </source>
</evidence>
<comment type="function">
    <text evidence="12 13">Catalyzes the reversible phosphatidyl group transfer from one phosphatidylglycerol molecule to another to form cardiolipin (CL) (diphosphatidylglycerol) and glycerol.</text>
</comment>
<dbReference type="CDD" id="cd09110">
    <property type="entry name" value="PLDc_CLS_1"/>
    <property type="match status" value="1"/>
</dbReference>
<dbReference type="SMART" id="SM00155">
    <property type="entry name" value="PLDc"/>
    <property type="match status" value="2"/>
</dbReference>
<dbReference type="NCBIfam" id="TIGR04265">
    <property type="entry name" value="bac_cardiolipin"/>
    <property type="match status" value="1"/>
</dbReference>
<keyword evidence="7 13" id="KW-1133">Transmembrane helix</keyword>
<evidence type="ECO:0000313" key="17">
    <source>
        <dbReference type="Proteomes" id="UP000605259"/>
    </source>
</evidence>
<dbReference type="FunFam" id="3.30.870.10:FF:000014">
    <property type="entry name" value="Cardiolipin synthase"/>
    <property type="match status" value="1"/>
</dbReference>
<keyword evidence="6" id="KW-0677">Repeat</keyword>
<dbReference type="Pfam" id="PF13396">
    <property type="entry name" value="PLDc_N"/>
    <property type="match status" value="1"/>
</dbReference>
<dbReference type="InterPro" id="IPR025202">
    <property type="entry name" value="PLD-like_dom"/>
</dbReference>
<evidence type="ECO:0000256" key="4">
    <source>
        <dbReference type="ARBA" id="ARBA00022679"/>
    </source>
</evidence>
<evidence type="ECO:0000256" key="8">
    <source>
        <dbReference type="ARBA" id="ARBA00023098"/>
    </source>
</evidence>
<dbReference type="InterPro" id="IPR030874">
    <property type="entry name" value="Cardiolipin_synth_Firmi"/>
</dbReference>
<feature type="domain" description="PLD phosphodiesterase" evidence="15">
    <location>
        <begin position="248"/>
        <end position="275"/>
    </location>
</feature>
<dbReference type="GO" id="GO:0032049">
    <property type="term" value="P:cardiolipin biosynthetic process"/>
    <property type="evidence" value="ECO:0007669"/>
    <property type="project" value="UniProtKB-UniRule"/>
</dbReference>
<name>A0A917ATT4_9BACI</name>
<dbReference type="PROSITE" id="PS50035">
    <property type="entry name" value="PLD"/>
    <property type="match status" value="2"/>
</dbReference>
<dbReference type="PANTHER" id="PTHR21248">
    <property type="entry name" value="CARDIOLIPIN SYNTHASE"/>
    <property type="match status" value="1"/>
</dbReference>
<keyword evidence="8 13" id="KW-0443">Lipid metabolism</keyword>